<evidence type="ECO:0000313" key="2">
    <source>
        <dbReference type="Proteomes" id="UP001056978"/>
    </source>
</evidence>
<accession>A0ACB9Y7W1</accession>
<sequence length="1490" mass="174077">MNEGKSSIYKGKGFILKTANKEYINNSICNRSKNKSSRNNKKYIFVERKKSTFSRYNPVVMPILFNKNNKKNNEYMKKNDINILNEGEINSFLLRNKAFRLTWSCIIKKIKKEIDMQISKNLSNIFEEIFLYSISNNEQLPLILMTAGTNVADHEIIIDTLSYEFKRWNYKKGRISEDSDILKLLCKSEKKGRSDNNYRSGNNDSCFDDRHCKDEPYEDNDIYVCSLNSSTSNNINSSIYNIYNQLYKEYKMRSFLAKYRKKKGNNDNDNYGYGYDNSYDVGMHTRRTSSRDSFSCIKNERNSGISNFSFFLNKEMDQECKINKRMVSIDKLVELYKLMSEVNMRKGGGSSHKGQSGVHTPSLDATDDKYNESNNDNNIGINSGKVGGVRSNSSSNNSNSSDGSYCSYDDNSDNLRINYRKLELYNKQNEYFADGRKKVRVVVLIHDCEYFNINILNGILNVLINLRIDSKMCLSVILGVSTPSFFFNRITTPDTQSKLRIKTVDILNNKLICEYICNSILFENFLPFMINFRTMHAIKLLLHKNNQSVSHLVYILYILTKEFYDNNLLSFLSLPIYYYLNDEQGNDNLEFQTEYSPYTFVRSNQKSFSNYLKYDIRTLHKKIICLCYSSNLYYRHLSYLKKVYSNVLVHNYFLLHGKDSIVHTPTNSDNELINFTLKRNRSNKKKKKKSKDDDNASCHSLSSDPERGSFTNTDKLSTDVNMVSVHWDEKRETTKKRKNSVHLHSTGGMAHQLSGKTMLAQQGEGSGNNLQNGIKNEYEEKNGVNDQHDTNAQYGRSTFNINGGTRKNETADEQGSRCQNDSIFNRNLQAWQFKANAINWWFDHPFKDLIYSYENKKIKDNFINNIDKLLESTEEKCVKNLYDINNIKDINKCLCESSLPTCVLQLIERKYAFNIAINFINIVIKCKSEYANSLKRAEYFRKLFENFEKVKWQENTSILYIEELYKIVERDVKKCISFLIDIITPYYYKNQEILLDMLKEFKKYYTTVYAIVYNLEDYLYLLKEKECQKDKETYMNDDFAKSCTVYSVSYSIYYSLLTKLDDLIQMLRQYINEKKGAPGGSTTTTAANGNLKRLVNCNVSNETHPEQGLVAEMRTELEAGSEAQMQRGNTKDDNEFDTNGEAYQFGRNTKYRKKNEGRTGMTMKKKAYKRYLTIQNSSLKNRQNGEHMKQINVEDILELLNQFVHDYLYLLLLPPIYHHPLAYELIIHRPDRDFTDIMTRDIKYELLQTLCYTKPYKTGSLMCSCCFFPENLENSDPNTNIVCDNKIYLNPYYDNISSLEDLVNIYRIYEKCNKTMDLYNLFILFLNIKIDTLGKYSMETTKELQSKSLQKEGDDYLYGEVLQEYYLKFIVAVSTFCSFFKILKPPNVSALLNYNEKGEEIFDDDDDDDIDDNTTKGRQGANAEESVTKFLADIKKSLQGCTSKKLLFGKLYYNQTIVSRELYLQRMIDYNSEYKNQVHFENDNIKRQKN</sequence>
<proteinExistence type="predicted"/>
<dbReference type="Proteomes" id="UP001056978">
    <property type="component" value="Chromosome 10"/>
</dbReference>
<keyword evidence="2" id="KW-1185">Reference proteome</keyword>
<comment type="caution">
    <text evidence="1">The sequence shown here is derived from an EMBL/GenBank/DDBJ whole genome shotgun (WGS) entry which is preliminary data.</text>
</comment>
<name>A0ACB9Y7W1_PLABR</name>
<gene>
    <name evidence="1" type="ORF">MKS88_003361</name>
</gene>
<dbReference type="EMBL" id="CM043778">
    <property type="protein sequence ID" value="KAI4837941.1"/>
    <property type="molecule type" value="Genomic_DNA"/>
</dbReference>
<protein>
    <submittedName>
        <fullName evidence="1">ORC3 domain-containing protein</fullName>
    </submittedName>
</protein>
<organism evidence="1 2">
    <name type="scientific">Plasmodium brasilianum</name>
    <dbReference type="NCBI Taxonomy" id="5824"/>
    <lineage>
        <taxon>Eukaryota</taxon>
        <taxon>Sar</taxon>
        <taxon>Alveolata</taxon>
        <taxon>Apicomplexa</taxon>
        <taxon>Aconoidasida</taxon>
        <taxon>Haemosporida</taxon>
        <taxon>Plasmodiidae</taxon>
        <taxon>Plasmodium</taxon>
        <taxon>Plasmodium (Plasmodium)</taxon>
    </lineage>
</organism>
<evidence type="ECO:0000313" key="1">
    <source>
        <dbReference type="EMBL" id="KAI4837941.1"/>
    </source>
</evidence>
<reference evidence="1" key="1">
    <citation type="submission" date="2022-06" db="EMBL/GenBank/DDBJ databases">
        <title>The First Complete Genome of the Simian Malaria Parasite Plasmodium brasilianum.</title>
        <authorList>
            <person name="Bajic M."/>
            <person name="Ravishankar S."/>
        </authorList>
    </citation>
    <scope>NUCLEOTIDE SEQUENCE</scope>
    <source>
        <strain evidence="1">Bolivian I</strain>
    </source>
</reference>